<dbReference type="SUPFAM" id="SSF56601">
    <property type="entry name" value="beta-lactamase/transpeptidase-like"/>
    <property type="match status" value="1"/>
</dbReference>
<evidence type="ECO:0000313" key="3">
    <source>
        <dbReference type="Proteomes" id="UP000272400"/>
    </source>
</evidence>
<dbReference type="InterPro" id="IPR052907">
    <property type="entry name" value="Beta-lactamase/esterase"/>
</dbReference>
<dbReference type="AlphaFoldDB" id="A0A3N1D002"/>
<dbReference type="RefSeq" id="WP_123666216.1">
    <property type="nucleotide sequence ID" value="NZ_RJKE01000001.1"/>
</dbReference>
<sequence length="261" mass="27230">MRGSAARARVRCAGGGDSGHVLGHTAGLPAWDEPVTAADLYDGRRTTDLAAAQAPRWEPGTGAGCHSLTFGVVMGEVVRRVTGRTLGRFFAEEVAGPLDADFHIGLAPEHDHRVAPLLAAPEGDRPEGFPIGVSDANTSAWRRAGLPAVGGFGNARSAGAVQSVLACGGAVGGVRLLSAAGCERAFEAQFHGQDRVLGTPITWGMGYRLEGRTCSWGGWGGSLVLVDLDHRMTVSYVMNQVFWDEGHARALSLLAAYGAIT</sequence>
<evidence type="ECO:0000259" key="1">
    <source>
        <dbReference type="Pfam" id="PF00144"/>
    </source>
</evidence>
<gene>
    <name evidence="2" type="ORF">EDD29_4439</name>
</gene>
<reference evidence="2 3" key="1">
    <citation type="submission" date="2018-11" db="EMBL/GenBank/DDBJ databases">
        <title>Sequencing the genomes of 1000 actinobacteria strains.</title>
        <authorList>
            <person name="Klenk H.-P."/>
        </authorList>
    </citation>
    <scope>NUCLEOTIDE SEQUENCE [LARGE SCALE GENOMIC DNA]</scope>
    <source>
        <strain evidence="2 3">DSM 44254</strain>
    </source>
</reference>
<accession>A0A3N1D002</accession>
<dbReference type="Gene3D" id="3.40.710.10">
    <property type="entry name" value="DD-peptidase/beta-lactamase superfamily"/>
    <property type="match status" value="1"/>
</dbReference>
<proteinExistence type="predicted"/>
<dbReference type="OrthoDB" id="9809635at2"/>
<dbReference type="PANTHER" id="PTHR43319">
    <property type="entry name" value="BETA-LACTAMASE-RELATED"/>
    <property type="match status" value="1"/>
</dbReference>
<dbReference type="PANTHER" id="PTHR43319:SF3">
    <property type="entry name" value="BETA-LACTAMASE-RELATED DOMAIN-CONTAINING PROTEIN"/>
    <property type="match status" value="1"/>
</dbReference>
<name>A0A3N1D002_9ACTN</name>
<feature type="domain" description="Beta-lactamase-related" evidence="1">
    <location>
        <begin position="20"/>
        <end position="252"/>
    </location>
</feature>
<keyword evidence="3" id="KW-1185">Reference proteome</keyword>
<dbReference type="InterPro" id="IPR012338">
    <property type="entry name" value="Beta-lactam/transpept-like"/>
</dbReference>
<dbReference type="InterPro" id="IPR001466">
    <property type="entry name" value="Beta-lactam-related"/>
</dbReference>
<protein>
    <submittedName>
        <fullName evidence="2">Beta-lactamase</fullName>
    </submittedName>
</protein>
<evidence type="ECO:0000313" key="2">
    <source>
        <dbReference type="EMBL" id="ROO86857.1"/>
    </source>
</evidence>
<dbReference type="Pfam" id="PF00144">
    <property type="entry name" value="Beta-lactamase"/>
    <property type="match status" value="1"/>
</dbReference>
<organism evidence="2 3">
    <name type="scientific">Actinocorallia herbida</name>
    <dbReference type="NCBI Taxonomy" id="58109"/>
    <lineage>
        <taxon>Bacteria</taxon>
        <taxon>Bacillati</taxon>
        <taxon>Actinomycetota</taxon>
        <taxon>Actinomycetes</taxon>
        <taxon>Streptosporangiales</taxon>
        <taxon>Thermomonosporaceae</taxon>
        <taxon>Actinocorallia</taxon>
    </lineage>
</organism>
<comment type="caution">
    <text evidence="2">The sequence shown here is derived from an EMBL/GenBank/DDBJ whole genome shotgun (WGS) entry which is preliminary data.</text>
</comment>
<dbReference type="EMBL" id="RJKE01000001">
    <property type="protein sequence ID" value="ROO86857.1"/>
    <property type="molecule type" value="Genomic_DNA"/>
</dbReference>
<dbReference type="Proteomes" id="UP000272400">
    <property type="component" value="Unassembled WGS sequence"/>
</dbReference>